<protein>
    <submittedName>
        <fullName evidence="6">Transporter</fullName>
    </submittedName>
</protein>
<dbReference type="AlphaFoldDB" id="A0A0K2SPC9"/>
<organism evidence="6 7">
    <name type="scientific">Limnochorda pilosa</name>
    <dbReference type="NCBI Taxonomy" id="1555112"/>
    <lineage>
        <taxon>Bacteria</taxon>
        <taxon>Bacillati</taxon>
        <taxon>Bacillota</taxon>
        <taxon>Limnochordia</taxon>
        <taxon>Limnochordales</taxon>
        <taxon>Limnochordaceae</taxon>
        <taxon>Limnochorda</taxon>
    </lineage>
</organism>
<dbReference type="PANTHER" id="PTHR33514">
    <property type="entry name" value="PROTEIN ABCI12, CHLOROPLASTIC"/>
    <property type="match status" value="1"/>
</dbReference>
<dbReference type="Pfam" id="PF02361">
    <property type="entry name" value="CbiQ"/>
    <property type="match status" value="1"/>
</dbReference>
<dbReference type="Proteomes" id="UP000065807">
    <property type="component" value="Chromosome"/>
</dbReference>
<evidence type="ECO:0000313" key="6">
    <source>
        <dbReference type="EMBL" id="BAS28857.1"/>
    </source>
</evidence>
<comment type="subcellular location">
    <subcellularLocation>
        <location evidence="1">Membrane</location>
        <topology evidence="1">Multi-pass membrane protein</topology>
    </subcellularLocation>
</comment>
<keyword evidence="3 5" id="KW-1133">Transmembrane helix</keyword>
<keyword evidence="2 5" id="KW-0812">Transmembrane</keyword>
<evidence type="ECO:0000256" key="4">
    <source>
        <dbReference type="ARBA" id="ARBA00023136"/>
    </source>
</evidence>
<dbReference type="InterPro" id="IPR003339">
    <property type="entry name" value="ABC/ECF_trnsptr_transmembrane"/>
</dbReference>
<dbReference type="STRING" id="1555112.LIP_3028"/>
<evidence type="ECO:0000256" key="5">
    <source>
        <dbReference type="SAM" id="Phobius"/>
    </source>
</evidence>
<proteinExistence type="predicted"/>
<feature type="transmembrane region" description="Helical" evidence="5">
    <location>
        <begin position="226"/>
        <end position="246"/>
    </location>
</feature>
<name>A0A0K2SPC9_LIMPI</name>
<gene>
    <name evidence="6" type="ORF">LIP_3028</name>
</gene>
<reference evidence="7" key="1">
    <citation type="submission" date="2015-07" db="EMBL/GenBank/DDBJ databases">
        <title>Complete genome sequence and phylogenetic analysis of Limnochorda pilosa.</title>
        <authorList>
            <person name="Watanabe M."/>
            <person name="Kojima H."/>
            <person name="Fukui M."/>
        </authorList>
    </citation>
    <scope>NUCLEOTIDE SEQUENCE [LARGE SCALE GENOMIC DNA]</scope>
    <source>
        <strain evidence="7">HC45</strain>
    </source>
</reference>
<dbReference type="RefSeq" id="WP_068139815.1">
    <property type="nucleotide sequence ID" value="NZ_AP014924.1"/>
</dbReference>
<keyword evidence="7" id="KW-1185">Reference proteome</keyword>
<dbReference type="OrthoDB" id="8075495at2"/>
<evidence type="ECO:0000313" key="7">
    <source>
        <dbReference type="Proteomes" id="UP000065807"/>
    </source>
</evidence>
<dbReference type="EMBL" id="AP014924">
    <property type="protein sequence ID" value="BAS28857.1"/>
    <property type="molecule type" value="Genomic_DNA"/>
</dbReference>
<dbReference type="CDD" id="cd16914">
    <property type="entry name" value="EcfT"/>
    <property type="match status" value="1"/>
</dbReference>
<evidence type="ECO:0000256" key="2">
    <source>
        <dbReference type="ARBA" id="ARBA00022692"/>
    </source>
</evidence>
<dbReference type="PANTHER" id="PTHR33514:SF13">
    <property type="entry name" value="PROTEIN ABCI12, CHLOROPLASTIC"/>
    <property type="match status" value="1"/>
</dbReference>
<dbReference type="KEGG" id="lpil:LIP_3028"/>
<feature type="transmembrane region" description="Helical" evidence="5">
    <location>
        <begin position="31"/>
        <end position="48"/>
    </location>
</feature>
<dbReference type="GO" id="GO:0005886">
    <property type="term" value="C:plasma membrane"/>
    <property type="evidence" value="ECO:0007669"/>
    <property type="project" value="UniProtKB-ARBA"/>
</dbReference>
<evidence type="ECO:0000256" key="1">
    <source>
        <dbReference type="ARBA" id="ARBA00004141"/>
    </source>
</evidence>
<evidence type="ECO:0000256" key="3">
    <source>
        <dbReference type="ARBA" id="ARBA00022989"/>
    </source>
</evidence>
<reference evidence="7" key="2">
    <citation type="journal article" date="2016" name="Int. J. Syst. Evol. Microbiol.">
        <title>Complete genome sequence and cell structure of Limnochorda pilosa, a Gram-negative spore-former within the phylum Firmicutes.</title>
        <authorList>
            <person name="Watanabe M."/>
            <person name="Kojima H."/>
            <person name="Fukui M."/>
        </authorList>
    </citation>
    <scope>NUCLEOTIDE SEQUENCE [LARGE SCALE GENOMIC DNA]</scope>
    <source>
        <strain evidence="7">HC45</strain>
    </source>
</reference>
<keyword evidence="4 5" id="KW-0472">Membrane</keyword>
<accession>A0A0K2SPC9</accession>
<feature type="transmembrane region" description="Helical" evidence="5">
    <location>
        <begin position="96"/>
        <end position="114"/>
    </location>
</feature>
<sequence>MNHRPGALARLLLSLAFAAAAFQVERIQGLLWLGGIAALAAWVGRVPPRRLARTLLPVLPFAALAALHPLLAAGLAPASALDGSGGVAAAGPARAVLAPGRLLLLVAGGGLASLTTPAPRLLEAWEQLLRPARRLGLPVRDLVWTTALALGFLPLLREEVSRVILAQRARGSGVRRCGWKGRARALLAVVVPVAARALRRSEELGAALDARGFRAARDPDPRRRPWCLADFVVVVPGLALLAWVAWRY</sequence>
<feature type="transmembrane region" description="Helical" evidence="5">
    <location>
        <begin position="55"/>
        <end position="76"/>
    </location>
</feature>